<sequence>MVNHKRKVAVILSTALVTSMLAIGGVVSAQSKSGEMTVLAASQQYQKVNVVIDGVLQTFDQSAIVKNGSTMVPLRGVFEALKAEVEWNQATRTVTATKDTTTIILGVDETYAFVNLVPVELAAKAEIINGSTMVPLRFVSEALGARVDWNAETFTATITSGVNGIVVLYGKHTYGSKNQAEYDKVMEIINEKVKTIDTVPLDSRGRFEALFEAYLYEGDRAANYPSDSNEHRGLTLAHGTFGPLLEAGLTADQAAHAYRTSMLATSFIPGNVDSEDFSKRSAFDSLVHKVRDCYSEAHIYSSVFDVMGYNTAIFAAKNHADGIAVNKGKNVSATIGNRYHSIMVVKISNIWYTTEAGHFYKVDLQDLFDKGLVVHGQPTNGAVIKK</sequence>
<dbReference type="InterPro" id="IPR036582">
    <property type="entry name" value="Mao_N_sf"/>
</dbReference>
<dbReference type="InterPro" id="IPR012854">
    <property type="entry name" value="Cu_amine_oxidase-like_N"/>
</dbReference>
<dbReference type="Pfam" id="PF07833">
    <property type="entry name" value="Cu_amine_oxidN1"/>
    <property type="match status" value="1"/>
</dbReference>
<dbReference type="RefSeq" id="WP_344906424.1">
    <property type="nucleotide sequence ID" value="NZ_BAAAYO010000003.1"/>
</dbReference>
<dbReference type="EMBL" id="JBHMAG010000030">
    <property type="protein sequence ID" value="MFB9756931.1"/>
    <property type="molecule type" value="Genomic_DNA"/>
</dbReference>
<evidence type="ECO:0000259" key="2">
    <source>
        <dbReference type="Pfam" id="PF07833"/>
    </source>
</evidence>
<evidence type="ECO:0000313" key="4">
    <source>
        <dbReference type="Proteomes" id="UP001589619"/>
    </source>
</evidence>
<accession>A0ABV5W8M2</accession>
<feature type="signal peptide" evidence="1">
    <location>
        <begin position="1"/>
        <end position="24"/>
    </location>
</feature>
<feature type="domain" description="Copper amine oxidase-like N-terminal" evidence="2">
    <location>
        <begin position="52"/>
        <end position="157"/>
    </location>
</feature>
<evidence type="ECO:0000256" key="1">
    <source>
        <dbReference type="SAM" id="SignalP"/>
    </source>
</evidence>
<evidence type="ECO:0000313" key="3">
    <source>
        <dbReference type="EMBL" id="MFB9756931.1"/>
    </source>
</evidence>
<keyword evidence="4" id="KW-1185">Reference proteome</keyword>
<feature type="chain" id="PRO_5047419878" evidence="1">
    <location>
        <begin position="25"/>
        <end position="386"/>
    </location>
</feature>
<dbReference type="Gene3D" id="3.30.457.10">
    <property type="entry name" value="Copper amine oxidase-like, N-terminal domain"/>
    <property type="match status" value="1"/>
</dbReference>
<protein>
    <submittedName>
        <fullName evidence="3">Copper amine oxidase N-terminal domain-containing protein</fullName>
    </submittedName>
</protein>
<proteinExistence type="predicted"/>
<reference evidence="3 4" key="1">
    <citation type="submission" date="2024-09" db="EMBL/GenBank/DDBJ databases">
        <authorList>
            <person name="Sun Q."/>
            <person name="Mori K."/>
        </authorList>
    </citation>
    <scope>NUCLEOTIDE SEQUENCE [LARGE SCALE GENOMIC DNA]</scope>
    <source>
        <strain evidence="3 4">JCM 12520</strain>
    </source>
</reference>
<name>A0ABV5W8M2_9BACL</name>
<dbReference type="Proteomes" id="UP001589619">
    <property type="component" value="Unassembled WGS sequence"/>
</dbReference>
<comment type="caution">
    <text evidence="3">The sequence shown here is derived from an EMBL/GenBank/DDBJ whole genome shotgun (WGS) entry which is preliminary data.</text>
</comment>
<gene>
    <name evidence="3" type="ORF">ACFFNY_35645</name>
</gene>
<keyword evidence="1" id="KW-0732">Signal</keyword>
<dbReference type="SUPFAM" id="SSF55383">
    <property type="entry name" value="Copper amine oxidase, domain N"/>
    <property type="match status" value="1"/>
</dbReference>
<organism evidence="3 4">
    <name type="scientific">Paenibacillus hodogayensis</name>
    <dbReference type="NCBI Taxonomy" id="279208"/>
    <lineage>
        <taxon>Bacteria</taxon>
        <taxon>Bacillati</taxon>
        <taxon>Bacillota</taxon>
        <taxon>Bacilli</taxon>
        <taxon>Bacillales</taxon>
        <taxon>Paenibacillaceae</taxon>
        <taxon>Paenibacillus</taxon>
    </lineage>
</organism>